<organism evidence="4 5">
    <name type="scientific">Camelina sativa</name>
    <name type="common">False flax</name>
    <name type="synonym">Myagrum sativum</name>
    <dbReference type="NCBI Taxonomy" id="90675"/>
    <lineage>
        <taxon>Eukaryota</taxon>
        <taxon>Viridiplantae</taxon>
        <taxon>Streptophyta</taxon>
        <taxon>Embryophyta</taxon>
        <taxon>Tracheophyta</taxon>
        <taxon>Spermatophyta</taxon>
        <taxon>Magnoliopsida</taxon>
        <taxon>eudicotyledons</taxon>
        <taxon>Gunneridae</taxon>
        <taxon>Pentapetalae</taxon>
        <taxon>rosids</taxon>
        <taxon>malvids</taxon>
        <taxon>Brassicales</taxon>
        <taxon>Brassicaceae</taxon>
        <taxon>Camelineae</taxon>
        <taxon>Camelina</taxon>
    </lineage>
</organism>
<dbReference type="PANTHER" id="PTHR33144:SF48">
    <property type="entry name" value="PLANT TRANSPOSASE (PTTA_EN_SPM FAMILY)"/>
    <property type="match status" value="1"/>
</dbReference>
<reference evidence="5" key="2">
    <citation type="submission" date="2025-08" db="UniProtKB">
        <authorList>
            <consortium name="RefSeq"/>
        </authorList>
    </citation>
    <scope>IDENTIFICATION</scope>
    <source>
        <tissue evidence="5">Leaf</tissue>
    </source>
</reference>
<feature type="compositionally biased region" description="Low complexity" evidence="2">
    <location>
        <begin position="361"/>
        <end position="375"/>
    </location>
</feature>
<dbReference type="GeneID" id="104728013"/>
<dbReference type="RefSeq" id="XP_010445359.1">
    <property type="nucleotide sequence ID" value="XM_010447057.1"/>
</dbReference>
<dbReference type="Proteomes" id="UP000694864">
    <property type="component" value="Chromosome 11"/>
</dbReference>
<dbReference type="Pfam" id="PF03004">
    <property type="entry name" value="Transposase_24"/>
    <property type="match status" value="1"/>
</dbReference>
<accession>A0ABM0US58</accession>
<name>A0ABM0US58_CAMSA</name>
<feature type="coiled-coil region" evidence="1">
    <location>
        <begin position="259"/>
        <end position="293"/>
    </location>
</feature>
<gene>
    <name evidence="5" type="primary">LOC104728013</name>
</gene>
<dbReference type="InterPro" id="IPR004252">
    <property type="entry name" value="Probable_transposase_24"/>
</dbReference>
<dbReference type="Pfam" id="PF03478">
    <property type="entry name" value="Beta-prop_KIB1-4"/>
    <property type="match status" value="1"/>
</dbReference>
<feature type="domain" description="KIB1-4 beta-propeller" evidence="3">
    <location>
        <begin position="479"/>
        <end position="541"/>
    </location>
</feature>
<dbReference type="PANTHER" id="PTHR33144">
    <property type="entry name" value="OS10G0409366 PROTEIN-RELATED"/>
    <property type="match status" value="1"/>
</dbReference>
<proteinExistence type="predicted"/>
<feature type="region of interest" description="Disordered" evidence="2">
    <location>
        <begin position="353"/>
        <end position="403"/>
    </location>
</feature>
<evidence type="ECO:0000256" key="1">
    <source>
        <dbReference type="SAM" id="Coils"/>
    </source>
</evidence>
<sequence>MAKRKVLRKVIVHFDEDSGQPDEDSGGLLGSWLGQLSTDVNLLPINYSDWRLFSSHKKAKAWEVIQNKFWFDDPETRKDYVIGVLGSRCKDLKLRLWRDYKQNDQAQTLENRPTDILEDQWHDFVTTRFTDKWRRVRDRNIKSRSNHTMPHSCGRKSFARKRREIKNVTGKTPCRAEFFIETCKKSDGNFVTKEAKRHADELRILMTQNPSTQVTSNMPASLDDEYSRVFGPERSGRVRCVGRGPTPSKFFKRSTAARTEAENAEVVQMRTKMASLENNVKNLTGILQQLLSITTSDQAPTWATYANILSSSSFQGRGNEFNENQNGNGLNVNGMNEIGMNVNGLNINGSERQSSEWQQWNTNGRNVNGRNNNGFSGNGHGRPRKNRCFSGEEKDGDKEKESSKLEDTNGICLVVVGTRQDQLFLAGVETSLVVKKKLCVIDEIEEVVKFDRETGNRKWYVRSTPPSHQPGNWMTFLCRGTKRFMVFREEEETGVMSYTENIGDLCIFLGNNEPFCVKASSFPGLNPNSIYFLGDGCGVYDIATRKPRSFRPKSPSAFSLVSLLSYWIPPMSL</sequence>
<dbReference type="InterPro" id="IPR005174">
    <property type="entry name" value="KIB1-4_b-propeller"/>
</dbReference>
<evidence type="ECO:0000259" key="3">
    <source>
        <dbReference type="Pfam" id="PF03478"/>
    </source>
</evidence>
<evidence type="ECO:0000256" key="2">
    <source>
        <dbReference type="SAM" id="MobiDB-lite"/>
    </source>
</evidence>
<feature type="compositionally biased region" description="Basic and acidic residues" evidence="2">
    <location>
        <begin position="390"/>
        <end position="403"/>
    </location>
</feature>
<keyword evidence="4" id="KW-1185">Reference proteome</keyword>
<reference evidence="4" key="1">
    <citation type="journal article" date="2014" name="Nat. Commun.">
        <title>The emerging biofuel crop Camelina sativa retains a highly undifferentiated hexaploid genome structure.</title>
        <authorList>
            <person name="Kagale S."/>
            <person name="Koh C."/>
            <person name="Nixon J."/>
            <person name="Bollina V."/>
            <person name="Clarke W.E."/>
            <person name="Tuteja R."/>
            <person name="Spillane C."/>
            <person name="Robinson S.J."/>
            <person name="Links M.G."/>
            <person name="Clarke C."/>
            <person name="Higgins E.E."/>
            <person name="Huebert T."/>
            <person name="Sharpe A.G."/>
            <person name="Parkin I.A."/>
        </authorList>
    </citation>
    <scope>NUCLEOTIDE SEQUENCE [LARGE SCALE GENOMIC DNA]</scope>
    <source>
        <strain evidence="4">cv. DH55</strain>
    </source>
</reference>
<keyword evidence="1" id="KW-0175">Coiled coil</keyword>
<protein>
    <submittedName>
        <fullName evidence="5">Uncharacterized protein LOC104728013</fullName>
    </submittedName>
</protein>
<evidence type="ECO:0000313" key="4">
    <source>
        <dbReference type="Proteomes" id="UP000694864"/>
    </source>
</evidence>
<evidence type="ECO:0000313" key="5">
    <source>
        <dbReference type="RefSeq" id="XP_010445359.1"/>
    </source>
</evidence>